<sequence>MKRLPNNIVHKALLAFLKKEIGCRVYDFVPEDAVLPFVTLGTINAEDKSTKSEDIIHMTVQIHIWSTYRGRYEINSLAEKIIRALSAVQLDLSEEEFYSNAQGVDFYESYPEENSGYNGVITFEMLIQNMRSGT</sequence>
<dbReference type="Gene3D" id="3.30.2000.30">
    <property type="match status" value="1"/>
</dbReference>
<reference evidence="1" key="1">
    <citation type="journal article" date="2021" name="Proc. Natl. Acad. Sci. U.S.A.">
        <title>A Catalog of Tens of Thousands of Viruses from Human Metagenomes Reveals Hidden Associations with Chronic Diseases.</title>
        <authorList>
            <person name="Tisza M.J."/>
            <person name="Buck C.B."/>
        </authorList>
    </citation>
    <scope>NUCLEOTIDE SEQUENCE</scope>
    <source>
        <strain evidence="1">Ctr0c13</strain>
    </source>
</reference>
<proteinExistence type="predicted"/>
<evidence type="ECO:0000313" key="1">
    <source>
        <dbReference type="EMBL" id="DAF86030.1"/>
    </source>
</evidence>
<accession>A0A8S5TV01</accession>
<name>A0A8S5TV01_9CAUD</name>
<organism evidence="1">
    <name type="scientific">Siphoviridae sp. ctr0c13</name>
    <dbReference type="NCBI Taxonomy" id="2825683"/>
    <lineage>
        <taxon>Viruses</taxon>
        <taxon>Duplodnaviria</taxon>
        <taxon>Heunggongvirae</taxon>
        <taxon>Uroviricota</taxon>
        <taxon>Caudoviricetes</taxon>
    </lineage>
</organism>
<dbReference type="Pfam" id="PF11367">
    <property type="entry name" value="Tail_completion_gp17"/>
    <property type="match status" value="1"/>
</dbReference>
<evidence type="ECO:0008006" key="2">
    <source>
        <dbReference type="Google" id="ProtNLM"/>
    </source>
</evidence>
<protein>
    <recommendedName>
        <fullName evidence="2">DUF3168 domain-containing protein</fullName>
    </recommendedName>
</protein>
<dbReference type="InterPro" id="IPR021508">
    <property type="entry name" value="Gp17-like"/>
</dbReference>
<dbReference type="EMBL" id="BK015935">
    <property type="protein sequence ID" value="DAF86030.1"/>
    <property type="molecule type" value="Genomic_DNA"/>
</dbReference>
<dbReference type="InterPro" id="IPR053745">
    <property type="entry name" value="Viral_Tail_Comp_sf"/>
</dbReference>